<keyword evidence="3" id="KW-1133">Transmembrane helix</keyword>
<accession>A0A843UQ00</accession>
<name>A0A843UQ00_COLES</name>
<dbReference type="EMBL" id="NMUH01000826">
    <property type="protein sequence ID" value="MQL85401.1"/>
    <property type="molecule type" value="Genomic_DNA"/>
</dbReference>
<feature type="transmembrane region" description="Helical" evidence="3">
    <location>
        <begin position="36"/>
        <end position="57"/>
    </location>
</feature>
<reference evidence="4" key="1">
    <citation type="submission" date="2017-07" db="EMBL/GenBank/DDBJ databases">
        <title>Taro Niue Genome Assembly and Annotation.</title>
        <authorList>
            <person name="Atibalentja N."/>
            <person name="Keating K."/>
            <person name="Fields C.J."/>
        </authorList>
    </citation>
    <scope>NUCLEOTIDE SEQUENCE</scope>
    <source>
        <strain evidence="4">Niue_2</strain>
        <tissue evidence="4">Leaf</tissue>
    </source>
</reference>
<keyword evidence="3" id="KW-0812">Transmembrane</keyword>
<evidence type="ECO:0000256" key="2">
    <source>
        <dbReference type="SAM" id="MobiDB-lite"/>
    </source>
</evidence>
<dbReference type="PANTHER" id="PTHR37215:SF1">
    <property type="entry name" value="ACYL-COA-BINDING DOMAIN PROTEIN"/>
    <property type="match status" value="1"/>
</dbReference>
<protein>
    <submittedName>
        <fullName evidence="4">Uncharacterized protein</fullName>
    </submittedName>
</protein>
<proteinExistence type="predicted"/>
<organism evidence="4 5">
    <name type="scientific">Colocasia esculenta</name>
    <name type="common">Wild taro</name>
    <name type="synonym">Arum esculentum</name>
    <dbReference type="NCBI Taxonomy" id="4460"/>
    <lineage>
        <taxon>Eukaryota</taxon>
        <taxon>Viridiplantae</taxon>
        <taxon>Streptophyta</taxon>
        <taxon>Embryophyta</taxon>
        <taxon>Tracheophyta</taxon>
        <taxon>Spermatophyta</taxon>
        <taxon>Magnoliopsida</taxon>
        <taxon>Liliopsida</taxon>
        <taxon>Araceae</taxon>
        <taxon>Aroideae</taxon>
        <taxon>Colocasieae</taxon>
        <taxon>Colocasia</taxon>
    </lineage>
</organism>
<evidence type="ECO:0000313" key="4">
    <source>
        <dbReference type="EMBL" id="MQL85401.1"/>
    </source>
</evidence>
<dbReference type="Proteomes" id="UP000652761">
    <property type="component" value="Unassembled WGS sequence"/>
</dbReference>
<dbReference type="OrthoDB" id="782563at2759"/>
<comment type="caution">
    <text evidence="4">The sequence shown here is derived from an EMBL/GenBank/DDBJ whole genome shotgun (WGS) entry which is preliminary data.</text>
</comment>
<evidence type="ECO:0000256" key="1">
    <source>
        <dbReference type="SAM" id="Coils"/>
    </source>
</evidence>
<feature type="region of interest" description="Disordered" evidence="2">
    <location>
        <begin position="1"/>
        <end position="26"/>
    </location>
</feature>
<sequence length="161" mass="18421">MLPSSRRGHRRRHAEGGAVLDRSGQMTTCSARRRPTVVLVVLAMLAGVSVVYLRLWAVDSGFSSSEDREFLRKQFDRANIEAMDESAEWRMKYDAEVERARRYKEEAKQAKDAIANAKESVAFLQKENTNLNLRLATLRHDMETMRQNCTCNLPSRPSKMS</sequence>
<feature type="coiled-coil region" evidence="1">
    <location>
        <begin position="90"/>
        <end position="148"/>
    </location>
</feature>
<feature type="compositionally biased region" description="Basic residues" evidence="2">
    <location>
        <begin position="1"/>
        <end position="13"/>
    </location>
</feature>
<evidence type="ECO:0000313" key="5">
    <source>
        <dbReference type="Proteomes" id="UP000652761"/>
    </source>
</evidence>
<dbReference type="PANTHER" id="PTHR37215">
    <property type="entry name" value="ACYL-COA-BINDING DOMAIN PROTEIN"/>
    <property type="match status" value="1"/>
</dbReference>
<dbReference type="AlphaFoldDB" id="A0A843UQ00"/>
<evidence type="ECO:0000256" key="3">
    <source>
        <dbReference type="SAM" id="Phobius"/>
    </source>
</evidence>
<keyword evidence="3" id="KW-0472">Membrane</keyword>
<keyword evidence="5" id="KW-1185">Reference proteome</keyword>
<gene>
    <name evidence="4" type="ORF">Taro_017919</name>
</gene>
<keyword evidence="1" id="KW-0175">Coiled coil</keyword>